<organism evidence="2 3">
    <name type="scientific">Planosporangium mesophilum</name>
    <dbReference type="NCBI Taxonomy" id="689768"/>
    <lineage>
        <taxon>Bacteria</taxon>
        <taxon>Bacillati</taxon>
        <taxon>Actinomycetota</taxon>
        <taxon>Actinomycetes</taxon>
        <taxon>Micromonosporales</taxon>
        <taxon>Micromonosporaceae</taxon>
        <taxon>Planosporangium</taxon>
    </lineage>
</organism>
<accession>A0A8J3T845</accession>
<evidence type="ECO:0000313" key="3">
    <source>
        <dbReference type="Proteomes" id="UP000599074"/>
    </source>
</evidence>
<feature type="region of interest" description="Disordered" evidence="1">
    <location>
        <begin position="1"/>
        <end position="87"/>
    </location>
</feature>
<feature type="compositionally biased region" description="Basic and acidic residues" evidence="1">
    <location>
        <begin position="28"/>
        <end position="37"/>
    </location>
</feature>
<gene>
    <name evidence="2" type="ORF">Pme01_11910</name>
</gene>
<protein>
    <submittedName>
        <fullName evidence="2">Uncharacterized protein</fullName>
    </submittedName>
</protein>
<dbReference type="AlphaFoldDB" id="A0A8J3T845"/>
<name>A0A8J3T845_9ACTN</name>
<sequence>MRVRRGGTGSTRHQWYRNRCGTVGSRGRGRDRDRQRSQPDSAGWGRPKEGTRPPPQREAVRRAGSAGWNGRLRPVPGKHAAASRRNGWYADRAVREARAHYYAP</sequence>
<dbReference type="Proteomes" id="UP000599074">
    <property type="component" value="Unassembled WGS sequence"/>
</dbReference>
<comment type="caution">
    <text evidence="2">The sequence shown here is derived from an EMBL/GenBank/DDBJ whole genome shotgun (WGS) entry which is preliminary data.</text>
</comment>
<keyword evidence="3" id="KW-1185">Reference proteome</keyword>
<proteinExistence type="predicted"/>
<evidence type="ECO:0000313" key="2">
    <source>
        <dbReference type="EMBL" id="GII21594.1"/>
    </source>
</evidence>
<dbReference type="EMBL" id="BOON01000008">
    <property type="protein sequence ID" value="GII21594.1"/>
    <property type="molecule type" value="Genomic_DNA"/>
</dbReference>
<evidence type="ECO:0000256" key="1">
    <source>
        <dbReference type="SAM" id="MobiDB-lite"/>
    </source>
</evidence>
<reference evidence="2" key="1">
    <citation type="submission" date="2021-01" db="EMBL/GenBank/DDBJ databases">
        <title>Whole genome shotgun sequence of Planosporangium mesophilum NBRC 109066.</title>
        <authorList>
            <person name="Komaki H."/>
            <person name="Tamura T."/>
        </authorList>
    </citation>
    <scope>NUCLEOTIDE SEQUENCE</scope>
    <source>
        <strain evidence="2">NBRC 109066</strain>
    </source>
</reference>